<dbReference type="Pfam" id="PF01608">
    <property type="entry name" value="I_LWEQ"/>
    <property type="match status" value="1"/>
</dbReference>
<reference evidence="12 13" key="1">
    <citation type="submission" date="2018-03" db="EMBL/GenBank/DDBJ databases">
        <title>Draft genome sequence of Rohu Carp (Labeo rohita).</title>
        <authorList>
            <person name="Das P."/>
            <person name="Kushwaha B."/>
            <person name="Joshi C.G."/>
            <person name="Kumar D."/>
            <person name="Nagpure N.S."/>
            <person name="Sahoo L."/>
            <person name="Das S.P."/>
            <person name="Bit A."/>
            <person name="Patnaik S."/>
            <person name="Meher P.K."/>
            <person name="Jayasankar P."/>
            <person name="Koringa P.G."/>
            <person name="Patel N.V."/>
            <person name="Hinsu A.T."/>
            <person name="Kumar R."/>
            <person name="Pandey M."/>
            <person name="Agarwal S."/>
            <person name="Srivastava S."/>
            <person name="Singh M."/>
            <person name="Iquebal M.A."/>
            <person name="Jaiswal S."/>
            <person name="Angadi U.B."/>
            <person name="Kumar N."/>
            <person name="Raza M."/>
            <person name="Shah T.M."/>
            <person name="Rai A."/>
            <person name="Jena J.K."/>
        </authorList>
    </citation>
    <scope>NUCLEOTIDE SEQUENCE [LARGE SCALE GENOMIC DNA]</scope>
    <source>
        <strain evidence="12">DASCIFA01</strain>
        <tissue evidence="12">Testis</tissue>
    </source>
</reference>
<dbReference type="InterPro" id="IPR002558">
    <property type="entry name" value="ILWEQ_dom"/>
</dbReference>
<dbReference type="PROSITE" id="PS50945">
    <property type="entry name" value="I_LWEQ"/>
    <property type="match status" value="1"/>
</dbReference>
<protein>
    <submittedName>
        <fullName evidence="12">Huntingtin-interacting 1-related</fullName>
    </submittedName>
</protein>
<evidence type="ECO:0000313" key="13">
    <source>
        <dbReference type="Proteomes" id="UP000290572"/>
    </source>
</evidence>
<proteinExistence type="evidence at protein level"/>
<dbReference type="FunFam" id="1.20.1410.10:FF:000002">
    <property type="entry name" value="Huntingtin interacting protein 1"/>
    <property type="match status" value="1"/>
</dbReference>
<evidence type="ECO:0000256" key="6">
    <source>
        <dbReference type="ARBA" id="ARBA00023136"/>
    </source>
</evidence>
<keyword evidence="13" id="KW-1185">Reference proteome</keyword>
<gene>
    <name evidence="12" type="ORF">ROHU_003112</name>
</gene>
<dbReference type="GO" id="GO:0007015">
    <property type="term" value="P:actin filament organization"/>
    <property type="evidence" value="ECO:0007669"/>
    <property type="project" value="TreeGrafter"/>
</dbReference>
<feature type="coiled-coil region" evidence="9">
    <location>
        <begin position="272"/>
        <end position="538"/>
    </location>
</feature>
<keyword evidence="5 9" id="KW-0175">Coiled coil</keyword>
<dbReference type="GO" id="GO:0051050">
    <property type="term" value="P:positive regulation of transport"/>
    <property type="evidence" value="ECO:0007669"/>
    <property type="project" value="UniProtKB-ARBA"/>
</dbReference>
<evidence type="ECO:0000256" key="1">
    <source>
        <dbReference type="ARBA" id="ARBA00004156"/>
    </source>
</evidence>
<keyword evidence="8" id="KW-0968">Cytoplasmic vesicle</keyword>
<evidence type="ECO:0000313" key="12">
    <source>
        <dbReference type="EMBL" id="RXN36235.1"/>
    </source>
</evidence>
<dbReference type="GO" id="GO:0035615">
    <property type="term" value="F:clathrin adaptor activity"/>
    <property type="evidence" value="ECO:0007669"/>
    <property type="project" value="TreeGrafter"/>
</dbReference>
<dbReference type="STRING" id="84645.A0A498NW81"/>
<dbReference type="GO" id="GO:0048268">
    <property type="term" value="P:clathrin coat assembly"/>
    <property type="evidence" value="ECO:0007669"/>
    <property type="project" value="TreeGrafter"/>
</dbReference>
<dbReference type="GO" id="GO:0043325">
    <property type="term" value="F:phosphatidylinositol-3,4-bisphosphate binding"/>
    <property type="evidence" value="ECO:0007669"/>
    <property type="project" value="TreeGrafter"/>
</dbReference>
<dbReference type="GO" id="GO:0051015">
    <property type="term" value="F:actin filament binding"/>
    <property type="evidence" value="ECO:0007669"/>
    <property type="project" value="TreeGrafter"/>
</dbReference>
<dbReference type="GO" id="GO:0030136">
    <property type="term" value="C:clathrin-coated vesicle"/>
    <property type="evidence" value="ECO:0007669"/>
    <property type="project" value="TreeGrafter"/>
</dbReference>
<accession>A0A498NW81</accession>
<evidence type="ECO:0000259" key="11">
    <source>
        <dbReference type="PROSITE" id="PS50945"/>
    </source>
</evidence>
<dbReference type="GO" id="GO:0051130">
    <property type="term" value="P:positive regulation of cellular component organization"/>
    <property type="evidence" value="ECO:0007669"/>
    <property type="project" value="UniProtKB-ARBA"/>
</dbReference>
<dbReference type="InterPro" id="IPR035964">
    <property type="entry name" value="I/LWEQ_dom_sf"/>
</dbReference>
<evidence type="ECO:0000256" key="10">
    <source>
        <dbReference type="SAM" id="MobiDB-lite"/>
    </source>
</evidence>
<name>A0A498NW81_LABRO</name>
<evidence type="ECO:0000256" key="3">
    <source>
        <dbReference type="ARBA" id="ARBA00022490"/>
    </source>
</evidence>
<keyword evidence="4" id="KW-0254">Endocytosis</keyword>
<dbReference type="Pfam" id="PF07651">
    <property type="entry name" value="ANTH"/>
    <property type="match status" value="1"/>
</dbReference>
<dbReference type="Gene3D" id="6.10.250.920">
    <property type="match status" value="1"/>
</dbReference>
<dbReference type="PANTHER" id="PTHR10407:SF10">
    <property type="entry name" value="HUNTINGTIN-INTERACTING PROTEIN 1-RELATED PROTEIN"/>
    <property type="match status" value="1"/>
</dbReference>
<evidence type="ECO:0000256" key="9">
    <source>
        <dbReference type="SAM" id="Coils"/>
    </source>
</evidence>
<dbReference type="GO" id="GO:0080025">
    <property type="term" value="F:phosphatidylinositol-3,5-bisphosphate binding"/>
    <property type="evidence" value="ECO:0007669"/>
    <property type="project" value="TreeGrafter"/>
</dbReference>
<keyword evidence="14" id="KW-1267">Proteomics identification</keyword>
<dbReference type="Pfam" id="PF16515">
    <property type="entry name" value="HIP1_clath_bdg"/>
    <property type="match status" value="1"/>
</dbReference>
<evidence type="ECO:0000256" key="8">
    <source>
        <dbReference type="ARBA" id="ARBA00023329"/>
    </source>
</evidence>
<comment type="similarity">
    <text evidence="2">Belongs to the SLA2 family.</text>
</comment>
<dbReference type="Gene3D" id="1.20.1410.10">
    <property type="entry name" value="I/LWEQ domain"/>
    <property type="match status" value="1"/>
</dbReference>
<feature type="region of interest" description="Disordered" evidence="10">
    <location>
        <begin position="888"/>
        <end position="917"/>
    </location>
</feature>
<dbReference type="InterPro" id="IPR032422">
    <property type="entry name" value="HIP1_clath-bd"/>
</dbReference>
<dbReference type="SMART" id="SM00307">
    <property type="entry name" value="ILWEQ"/>
    <property type="match status" value="1"/>
</dbReference>
<comment type="caution">
    <text evidence="12">The sequence shown here is derived from an EMBL/GenBank/DDBJ whole genome shotgun (WGS) entry which is preliminary data.</text>
</comment>
<dbReference type="SUPFAM" id="SSF109885">
    <property type="entry name" value="I/LWEQ domain"/>
    <property type="match status" value="1"/>
</dbReference>
<dbReference type="GO" id="GO:0006897">
    <property type="term" value="P:endocytosis"/>
    <property type="evidence" value="ECO:0007669"/>
    <property type="project" value="UniProtKB-KW"/>
</dbReference>
<feature type="domain" description="I/LWEQ" evidence="11">
    <location>
        <begin position="629"/>
        <end position="870"/>
    </location>
</feature>
<comment type="subcellular location">
    <subcellularLocation>
        <location evidence="1">Cytoplasmic vesicle membrane</location>
    </subcellularLocation>
</comment>
<keyword evidence="6" id="KW-0472">Membrane</keyword>
<dbReference type="PANTHER" id="PTHR10407">
    <property type="entry name" value="HUNTINGTIN INTERACTING PROTEIN 1"/>
    <property type="match status" value="1"/>
</dbReference>
<dbReference type="GO" id="GO:0030659">
    <property type="term" value="C:cytoplasmic vesicle membrane"/>
    <property type="evidence" value="ECO:0007669"/>
    <property type="project" value="UniProtKB-SubCell"/>
</dbReference>
<dbReference type="GO" id="GO:0030864">
    <property type="term" value="C:cortical actin cytoskeleton"/>
    <property type="evidence" value="ECO:0007669"/>
    <property type="project" value="TreeGrafter"/>
</dbReference>
<evidence type="ECO:0000256" key="2">
    <source>
        <dbReference type="ARBA" id="ARBA00010135"/>
    </source>
</evidence>
<dbReference type="InterPro" id="IPR030224">
    <property type="entry name" value="Sla2_fam"/>
</dbReference>
<dbReference type="InterPro" id="IPR011417">
    <property type="entry name" value="ANTH_dom"/>
</dbReference>
<dbReference type="FunFam" id="1.20.5.1700:FF:000002">
    <property type="entry name" value="Huntingtin interacting protein 1"/>
    <property type="match status" value="1"/>
</dbReference>
<dbReference type="AlphaFoldDB" id="A0A498NW81"/>
<dbReference type="Proteomes" id="UP000290572">
    <property type="component" value="Unassembled WGS sequence"/>
</dbReference>
<evidence type="ECO:0000256" key="7">
    <source>
        <dbReference type="ARBA" id="ARBA00023203"/>
    </source>
</evidence>
<sequence length="940" mass="106224">MSTEQVAEEESRIQVQTDMSLESTDQSLQDCMRHYSSVAETGLLWNNTRDRHGYGQLVSLYSKLLCTKMEFHTKHPEIPASLEATDEVLERTAGTDINNVFQLTVEVFDYMDAELRVAEAVLRQLNMSIAISTLTSGQCKLAPLIQVIQDCSHLYHYTVKLLFKLHACLPADTLQGHRERFHEQFQRYCIWITVEFIYFFLLFKSPPNFLRASALAEHVKPMVVIPDDEELEEQEEDEPEPLIDVSEAQPSMASQPQADIFDQAFGPASDGFDDRDLQIEQLKREIELLKAELEKIKGEAQRYITQLKSQINSLETELEEQRLQKQRTLVENEQLRMELEALRRRNTEHESMQTNFVEAEKRSQATELRYNKLKEKHAELVANHAELLRKSADTVKMLSATQQTQEEIERTKQQLAFEVERVRQESDMKFEEQRFDMDRLRRELEEKNAEIQKVKTLLQTSEKAGEQVNSSLAALRAEKERLTQSISKKDAELSTLMKEAQLKECSLQQERDKTIRELGELQSKLKEKLSHEEQLQQKLLDEQFALLQATVTEAENIIQGAVSTLDDPLHISSSSSPGLTEHCKSCATQSLQYLRDLKSKASLKGADPTSIQAAVQKILRIGKDLRPKGIDVGKEELGDMVDKEMAATSAAIEEAVRRIDEMMSQTRKDTTGVQLEVNERILNSCTDLMKAIRLLVIASTDLQKEIVESGRGAASVREFYARNSRWTEGLISASKAVGWGATQMVDSADKVVLHTGKYEELIVCSHEIAASTAQLVAASKVKADRGSKKLGVLQQASRHVNEMAANVVASTKTGQDQIEDKDTMDFSGMSLIKLKKEEMESQVKVLELENMLDNERLRLGELRKKHYEIAGAPVDQLAQDNGLRASPLVTAAPSSPKPSKPTLMKKPALAQKPNIPPKSTYVPTVEVILHNTTVSQGRHK</sequence>
<keyword evidence="7" id="KW-0009">Actin-binding</keyword>
<evidence type="ECO:0000256" key="4">
    <source>
        <dbReference type="ARBA" id="ARBA00022583"/>
    </source>
</evidence>
<feature type="coiled-coil region" evidence="9">
    <location>
        <begin position="829"/>
        <end position="865"/>
    </location>
</feature>
<dbReference type="EMBL" id="QBIY01008706">
    <property type="protein sequence ID" value="RXN36235.1"/>
    <property type="molecule type" value="Genomic_DNA"/>
</dbReference>
<evidence type="ECO:0000256" key="5">
    <source>
        <dbReference type="ARBA" id="ARBA00023054"/>
    </source>
</evidence>
<keyword evidence="3" id="KW-0963">Cytoplasm</keyword>
<dbReference type="GO" id="GO:0032051">
    <property type="term" value="F:clathrin light chain binding"/>
    <property type="evidence" value="ECO:0007669"/>
    <property type="project" value="TreeGrafter"/>
</dbReference>
<evidence type="ECO:0007829" key="14">
    <source>
        <dbReference type="PeptideAtlas" id="A0A498NW81"/>
    </source>
</evidence>
<dbReference type="GO" id="GO:0030100">
    <property type="term" value="P:regulation of endocytosis"/>
    <property type="evidence" value="ECO:0007669"/>
    <property type="project" value="UniProtKB-ARBA"/>
</dbReference>
<dbReference type="Gene3D" id="1.20.5.1700">
    <property type="match status" value="1"/>
</dbReference>
<organism evidence="12 13">
    <name type="scientific">Labeo rohita</name>
    <name type="common">Indian major carp</name>
    <name type="synonym">Cyprinus rohita</name>
    <dbReference type="NCBI Taxonomy" id="84645"/>
    <lineage>
        <taxon>Eukaryota</taxon>
        <taxon>Metazoa</taxon>
        <taxon>Chordata</taxon>
        <taxon>Craniata</taxon>
        <taxon>Vertebrata</taxon>
        <taxon>Euteleostomi</taxon>
        <taxon>Actinopterygii</taxon>
        <taxon>Neopterygii</taxon>
        <taxon>Teleostei</taxon>
        <taxon>Ostariophysi</taxon>
        <taxon>Cypriniformes</taxon>
        <taxon>Cyprinidae</taxon>
        <taxon>Labeoninae</taxon>
        <taxon>Labeonini</taxon>
        <taxon>Labeo</taxon>
    </lineage>
</organism>